<evidence type="ECO:0000313" key="2">
    <source>
        <dbReference type="Proteomes" id="UP000533900"/>
    </source>
</evidence>
<organism evidence="1 2">
    <name type="scientific">Winogradskyella flava</name>
    <dbReference type="NCBI Taxonomy" id="1884876"/>
    <lineage>
        <taxon>Bacteria</taxon>
        <taxon>Pseudomonadati</taxon>
        <taxon>Bacteroidota</taxon>
        <taxon>Flavobacteriia</taxon>
        <taxon>Flavobacteriales</taxon>
        <taxon>Flavobacteriaceae</taxon>
        <taxon>Winogradskyella</taxon>
    </lineage>
</organism>
<protein>
    <submittedName>
        <fullName evidence="1">Uncharacterized protein</fullName>
    </submittedName>
</protein>
<comment type="caution">
    <text evidence="1">The sequence shown here is derived from an EMBL/GenBank/DDBJ whole genome shotgun (WGS) entry which is preliminary data.</text>
</comment>
<reference evidence="1" key="1">
    <citation type="submission" date="2020-08" db="EMBL/GenBank/DDBJ databases">
        <title>Winogradskyella ouciana sp. nov., isolated from the hadal seawater of the Mariana Trench.</title>
        <authorList>
            <person name="He X."/>
        </authorList>
    </citation>
    <scope>NUCLEOTIDE SEQUENCE [LARGE SCALE GENOMIC DNA]</scope>
    <source>
        <strain evidence="1">KCTC 52348</strain>
    </source>
</reference>
<dbReference type="AlphaFoldDB" id="A0A842IP80"/>
<dbReference type="Proteomes" id="UP000533900">
    <property type="component" value="Unassembled WGS sequence"/>
</dbReference>
<keyword evidence="2" id="KW-1185">Reference proteome</keyword>
<accession>A0A842IP80</accession>
<proteinExistence type="predicted"/>
<dbReference type="EMBL" id="JACLCP010000001">
    <property type="protein sequence ID" value="MBC2844009.1"/>
    <property type="molecule type" value="Genomic_DNA"/>
</dbReference>
<gene>
    <name evidence="1" type="ORF">H7F21_02815</name>
</gene>
<name>A0A842IP80_9FLAO</name>
<sequence>MTKKEHEILNHFLIKTSMWIHPINMETIVSFVHGFEAGTGKETFTSEIKSLLESKHEIFGSNQGWPNQILIYSEKKNIEWCEAFLEIGITIIEQLKSSFNS</sequence>
<evidence type="ECO:0000313" key="1">
    <source>
        <dbReference type="EMBL" id="MBC2844009.1"/>
    </source>
</evidence>
<dbReference type="RefSeq" id="WP_185787710.1">
    <property type="nucleotide sequence ID" value="NZ_JACLCP010000001.1"/>
</dbReference>